<dbReference type="InterPro" id="IPR029062">
    <property type="entry name" value="Class_I_gatase-like"/>
</dbReference>
<proteinExistence type="predicted"/>
<keyword evidence="3" id="KW-1185">Reference proteome</keyword>
<dbReference type="Proteomes" id="UP000239434">
    <property type="component" value="Unassembled WGS sequence"/>
</dbReference>
<feature type="transmembrane region" description="Helical" evidence="1">
    <location>
        <begin position="38"/>
        <end position="56"/>
    </location>
</feature>
<evidence type="ECO:0008006" key="4">
    <source>
        <dbReference type="Google" id="ProtNLM"/>
    </source>
</evidence>
<dbReference type="AlphaFoldDB" id="A0A2S9IY15"/>
<keyword evidence="1" id="KW-0812">Transmembrane</keyword>
<dbReference type="PANTHER" id="PTHR37947">
    <property type="entry name" value="BLL2462 PROTEIN"/>
    <property type="match status" value="1"/>
</dbReference>
<dbReference type="EMBL" id="PVBR01000002">
    <property type="protein sequence ID" value="PRD45415.1"/>
    <property type="molecule type" value="Genomic_DNA"/>
</dbReference>
<evidence type="ECO:0000313" key="2">
    <source>
        <dbReference type="EMBL" id="PRD45415.1"/>
    </source>
</evidence>
<protein>
    <recommendedName>
        <fullName evidence="4">Glutamine amidotransferase domain-containing protein</fullName>
    </recommendedName>
</protein>
<sequence length="694" mass="75605">MSLDFQPLFSLPWLAALLVPLALLVLAGLFFRQRGSVIRLLAFLALVLALINPILIDEEREPLKSVVAVVVDRSQSQDIGNRRADTDAAVKLVEEQLGKLPQFDVRVIEAGRASDDDDGTSTKLFQALNGAFRDVPPSRVGGAIMVTDGQIHDIPENAAGLGFNAPIHGLITGTPDEFDRRIRFVHAPRFGITGKPQQLVYTVTDEGESPPASGTARVRVIVNGDVVSEENAVIGAETPVEVVLPRAGTNIVEIRTDPLPGEVTETNNRAVAMIDGIRENLRVLLVSGEPHNGERTWRNLLKSDASVDLVHFTILRPPEKQDGTPINELSLIAFPTRELFVEKIEDFDLIIFDRYQHRDVLPLLYYDYIAQYVENGGALLIAAGSEYAGNQSIARTPLLSALPALPTGQITEKAFFPRLTYTGQRHPVTRGLEGGAQEPPQWSRWFRIIDVDRPQGEVIMKGADNRPLLVLNRVGEGRIGMFLSDQGWLWARGFEGGGPYAALYRRIAHWLMKEPELEEEALTASGSGRTLQVRRQTMGDNPGNASVITPSGRTVEVPLSQSEPGIFSGSLQSDEIGLFQVANGDLNTLAHVGPVDAPEFTDSISTTARLDPLASETGGSVRRLRAEADQSNVEVPGIIAVRNTAAASGNSWIGLRETGDTALRSVNRLPLFSGFLGLAAMLLVLGSMWYREGR</sequence>
<feature type="transmembrane region" description="Helical" evidence="1">
    <location>
        <begin position="12"/>
        <end position="31"/>
    </location>
</feature>
<keyword evidence="1" id="KW-0472">Membrane</keyword>
<dbReference type="RefSeq" id="WP_105740667.1">
    <property type="nucleotide sequence ID" value="NZ_PVBR01000002.1"/>
</dbReference>
<dbReference type="SUPFAM" id="SSF52317">
    <property type="entry name" value="Class I glutamine amidotransferase-like"/>
    <property type="match status" value="1"/>
</dbReference>
<evidence type="ECO:0000313" key="3">
    <source>
        <dbReference type="Proteomes" id="UP000239434"/>
    </source>
</evidence>
<name>A0A2S9IY15_9HYPH</name>
<organism evidence="2 3">
    <name type="scientific">Phyllobacterium phragmitis</name>
    <dbReference type="NCBI Taxonomy" id="2670329"/>
    <lineage>
        <taxon>Bacteria</taxon>
        <taxon>Pseudomonadati</taxon>
        <taxon>Pseudomonadota</taxon>
        <taxon>Alphaproteobacteria</taxon>
        <taxon>Hyphomicrobiales</taxon>
        <taxon>Phyllobacteriaceae</taxon>
        <taxon>Phyllobacterium</taxon>
    </lineage>
</organism>
<dbReference type="PANTHER" id="PTHR37947:SF1">
    <property type="entry name" value="BLL2462 PROTEIN"/>
    <property type="match status" value="1"/>
</dbReference>
<keyword evidence="1" id="KW-1133">Transmembrane helix</keyword>
<feature type="transmembrane region" description="Helical" evidence="1">
    <location>
        <begin position="671"/>
        <end position="690"/>
    </location>
</feature>
<reference evidence="2 3" key="1">
    <citation type="submission" date="2018-02" db="EMBL/GenBank/DDBJ databases">
        <title>The draft genome of Phyllobacterium sp. 1N-3.</title>
        <authorList>
            <person name="Liu L."/>
            <person name="Li L."/>
            <person name="Zhang X."/>
            <person name="Wang T."/>
            <person name="Liang L."/>
        </authorList>
    </citation>
    <scope>NUCLEOTIDE SEQUENCE [LARGE SCALE GENOMIC DNA]</scope>
    <source>
        <strain evidence="2 3">1N-3</strain>
    </source>
</reference>
<comment type="caution">
    <text evidence="2">The sequence shown here is derived from an EMBL/GenBank/DDBJ whole genome shotgun (WGS) entry which is preliminary data.</text>
</comment>
<dbReference type="Gene3D" id="3.40.50.880">
    <property type="match status" value="1"/>
</dbReference>
<gene>
    <name evidence="2" type="ORF">C5748_03560</name>
</gene>
<accession>A0A2S9IY15</accession>
<evidence type="ECO:0000256" key="1">
    <source>
        <dbReference type="SAM" id="Phobius"/>
    </source>
</evidence>